<organism evidence="4 5">
    <name type="scientific">Synaphobranchus kaupii</name>
    <name type="common">Kaup's arrowtooth eel</name>
    <dbReference type="NCBI Taxonomy" id="118154"/>
    <lineage>
        <taxon>Eukaryota</taxon>
        <taxon>Metazoa</taxon>
        <taxon>Chordata</taxon>
        <taxon>Craniata</taxon>
        <taxon>Vertebrata</taxon>
        <taxon>Euteleostomi</taxon>
        <taxon>Actinopterygii</taxon>
        <taxon>Neopterygii</taxon>
        <taxon>Teleostei</taxon>
        <taxon>Anguilliformes</taxon>
        <taxon>Synaphobranchidae</taxon>
        <taxon>Synaphobranchus</taxon>
    </lineage>
</organism>
<dbReference type="Proteomes" id="UP001152622">
    <property type="component" value="Chromosome 6"/>
</dbReference>
<keyword evidence="5" id="KW-1185">Reference proteome</keyword>
<reference evidence="4" key="1">
    <citation type="journal article" date="2023" name="Science">
        <title>Genome structures resolve the early diversification of teleost fishes.</title>
        <authorList>
            <person name="Parey E."/>
            <person name="Louis A."/>
            <person name="Montfort J."/>
            <person name="Bouchez O."/>
            <person name="Roques C."/>
            <person name="Iampietro C."/>
            <person name="Lluch J."/>
            <person name="Castinel A."/>
            <person name="Donnadieu C."/>
            <person name="Desvignes T."/>
            <person name="Floi Bucao C."/>
            <person name="Jouanno E."/>
            <person name="Wen M."/>
            <person name="Mejri S."/>
            <person name="Dirks R."/>
            <person name="Jansen H."/>
            <person name="Henkel C."/>
            <person name="Chen W.J."/>
            <person name="Zahm M."/>
            <person name="Cabau C."/>
            <person name="Klopp C."/>
            <person name="Thompson A.W."/>
            <person name="Robinson-Rechavi M."/>
            <person name="Braasch I."/>
            <person name="Lecointre G."/>
            <person name="Bobe J."/>
            <person name="Postlethwait J.H."/>
            <person name="Berthelot C."/>
            <person name="Roest Crollius H."/>
            <person name="Guiguen Y."/>
        </authorList>
    </citation>
    <scope>NUCLEOTIDE SEQUENCE</scope>
    <source>
        <strain evidence="4">WJC10195</strain>
    </source>
</reference>
<evidence type="ECO:0000256" key="1">
    <source>
        <dbReference type="SAM" id="MobiDB-lite"/>
    </source>
</evidence>
<dbReference type="EMBL" id="JAINUF010000006">
    <property type="protein sequence ID" value="KAJ8356772.1"/>
    <property type="molecule type" value="Genomic_DNA"/>
</dbReference>
<evidence type="ECO:0008006" key="6">
    <source>
        <dbReference type="Google" id="ProtNLM"/>
    </source>
</evidence>
<feature type="transmembrane region" description="Helical" evidence="2">
    <location>
        <begin position="148"/>
        <end position="170"/>
    </location>
</feature>
<keyword evidence="2" id="KW-0812">Transmembrane</keyword>
<dbReference type="OrthoDB" id="8917091at2759"/>
<evidence type="ECO:0000256" key="3">
    <source>
        <dbReference type="SAM" id="SignalP"/>
    </source>
</evidence>
<dbReference type="InterPro" id="IPR013783">
    <property type="entry name" value="Ig-like_fold"/>
</dbReference>
<evidence type="ECO:0000256" key="2">
    <source>
        <dbReference type="SAM" id="Phobius"/>
    </source>
</evidence>
<evidence type="ECO:0000313" key="4">
    <source>
        <dbReference type="EMBL" id="KAJ8356772.1"/>
    </source>
</evidence>
<keyword evidence="3" id="KW-0732">Signal</keyword>
<dbReference type="Gene3D" id="2.60.40.10">
    <property type="entry name" value="Immunoglobulins"/>
    <property type="match status" value="1"/>
</dbReference>
<feature type="chain" id="PRO_5040464782" description="Immunoglobulin V-set domain-containing protein" evidence="3">
    <location>
        <begin position="24"/>
        <end position="261"/>
    </location>
</feature>
<feature type="region of interest" description="Disordered" evidence="1">
    <location>
        <begin position="181"/>
        <end position="202"/>
    </location>
</feature>
<proteinExistence type="predicted"/>
<accession>A0A9Q1FEH1</accession>
<gene>
    <name evidence="4" type="ORF">SKAU_G00195660</name>
</gene>
<sequence length="261" mass="29033">MSHSLTLSMLLLLLCFFTDDIQAEEIVNGTQGKNITIRFTFEGKLNKSLTVKYANLHKNESKIEDSISSPVDNRRNFTLISHEPTLRISNLSTTDTGEYYVSLFYNELIETPIESKKTFLNIQLEEHITVLPPTGRDPSKIPPPGSLVYIPIITGIVVGIMMLSTVLLGWQYLTHNKIRDGPLPHQEQSPQGSSPKRQVKREVSCSVEYNVLDFHKKPGGKEGDRGSSPPPQPQETVEYSTIIFFHGPHGAGGAVPPPRGQ</sequence>
<name>A0A9Q1FEH1_SYNKA</name>
<dbReference type="AlphaFoldDB" id="A0A9Q1FEH1"/>
<evidence type="ECO:0000313" key="5">
    <source>
        <dbReference type="Proteomes" id="UP001152622"/>
    </source>
</evidence>
<protein>
    <recommendedName>
        <fullName evidence="6">Immunoglobulin V-set domain-containing protein</fullName>
    </recommendedName>
</protein>
<feature type="compositionally biased region" description="Polar residues" evidence="1">
    <location>
        <begin position="186"/>
        <end position="196"/>
    </location>
</feature>
<comment type="caution">
    <text evidence="4">The sequence shown here is derived from an EMBL/GenBank/DDBJ whole genome shotgun (WGS) entry which is preliminary data.</text>
</comment>
<keyword evidence="2" id="KW-0472">Membrane</keyword>
<feature type="signal peptide" evidence="3">
    <location>
        <begin position="1"/>
        <end position="23"/>
    </location>
</feature>
<feature type="region of interest" description="Disordered" evidence="1">
    <location>
        <begin position="214"/>
        <end position="241"/>
    </location>
</feature>
<feature type="compositionally biased region" description="Basic and acidic residues" evidence="1">
    <location>
        <begin position="214"/>
        <end position="225"/>
    </location>
</feature>
<keyword evidence="2" id="KW-1133">Transmembrane helix</keyword>